<dbReference type="Proteomes" id="UP001556617">
    <property type="component" value="Unassembled WGS sequence"/>
</dbReference>
<feature type="transmembrane region" description="Helical" evidence="1">
    <location>
        <begin position="90"/>
        <end position="112"/>
    </location>
</feature>
<evidence type="ECO:0000313" key="2">
    <source>
        <dbReference type="EMBL" id="MEX0379837.1"/>
    </source>
</evidence>
<dbReference type="EMBL" id="JBFPER010000001">
    <property type="protein sequence ID" value="MEX0379837.1"/>
    <property type="molecule type" value="Genomic_DNA"/>
</dbReference>
<gene>
    <name evidence="2" type="ORF">AB3K24_00470</name>
</gene>
<keyword evidence="3" id="KW-1185">Reference proteome</keyword>
<evidence type="ECO:0000313" key="3">
    <source>
        <dbReference type="Proteomes" id="UP001556617"/>
    </source>
</evidence>
<feature type="transmembrane region" description="Helical" evidence="1">
    <location>
        <begin position="46"/>
        <end position="69"/>
    </location>
</feature>
<dbReference type="RefSeq" id="WP_367973144.1">
    <property type="nucleotide sequence ID" value="NZ_JBFPEQ010000001.1"/>
</dbReference>
<feature type="transmembrane region" description="Helical" evidence="1">
    <location>
        <begin position="7"/>
        <end position="26"/>
    </location>
</feature>
<protein>
    <submittedName>
        <fullName evidence="2">Uncharacterized protein</fullName>
    </submittedName>
</protein>
<sequence>MNKIKPLLIWMLVTVVIFLIFFLHWYKFGMVYDFKDWTRYEASLYLGFLVWWTLFVPSFLALAMTNLSINPQSIIRQKSRVSIFRKNVSHGIRDAFVFVMITGVMGLLRLPFITMNRYELRTFLLLWLMQLVTAFIALTMMHVFMMLVYNYTNRRWLSLLVTASISIILMASTRLPVELPWHYYAIITMIGDWTNIVVLIPYFMIILWILMIIGIYLIGESKAKWLTWYR</sequence>
<feature type="transmembrane region" description="Helical" evidence="1">
    <location>
        <begin position="156"/>
        <end position="176"/>
    </location>
</feature>
<proteinExistence type="predicted"/>
<keyword evidence="1" id="KW-0812">Transmembrane</keyword>
<evidence type="ECO:0000256" key="1">
    <source>
        <dbReference type="SAM" id="Phobius"/>
    </source>
</evidence>
<keyword evidence="1" id="KW-1133">Transmembrane helix</keyword>
<accession>A0ABV3S073</accession>
<feature type="transmembrane region" description="Helical" evidence="1">
    <location>
        <begin position="124"/>
        <end position="149"/>
    </location>
</feature>
<keyword evidence="1" id="KW-0472">Membrane</keyword>
<name>A0ABV3S073_9LACO</name>
<reference evidence="2 3" key="1">
    <citation type="submission" date="2024-07" db="EMBL/GenBank/DDBJ databases">
        <authorList>
            <person name="Yun M."/>
        </authorList>
    </citation>
    <scope>NUCLEOTIDE SEQUENCE [LARGE SCALE GENOMIC DNA]</scope>
    <source>
        <strain evidence="2 3">MS01</strain>
    </source>
</reference>
<feature type="transmembrane region" description="Helical" evidence="1">
    <location>
        <begin position="196"/>
        <end position="218"/>
    </location>
</feature>
<organism evidence="2 3">
    <name type="scientific">Leuconostoc aquikimchii</name>
    <dbReference type="NCBI Taxonomy" id="3236804"/>
    <lineage>
        <taxon>Bacteria</taxon>
        <taxon>Bacillati</taxon>
        <taxon>Bacillota</taxon>
        <taxon>Bacilli</taxon>
        <taxon>Lactobacillales</taxon>
        <taxon>Lactobacillaceae</taxon>
        <taxon>Leuconostoc</taxon>
    </lineage>
</organism>
<comment type="caution">
    <text evidence="2">The sequence shown here is derived from an EMBL/GenBank/DDBJ whole genome shotgun (WGS) entry which is preliminary data.</text>
</comment>